<accession>A0A0E9T6H4</accession>
<reference evidence="1" key="2">
    <citation type="journal article" date="2015" name="Fish Shellfish Immunol.">
        <title>Early steps in the European eel (Anguilla anguilla)-Vibrio vulnificus interaction in the gills: Role of the RtxA13 toxin.</title>
        <authorList>
            <person name="Callol A."/>
            <person name="Pajuelo D."/>
            <person name="Ebbesson L."/>
            <person name="Teles M."/>
            <person name="MacKenzie S."/>
            <person name="Amaro C."/>
        </authorList>
    </citation>
    <scope>NUCLEOTIDE SEQUENCE</scope>
</reference>
<evidence type="ECO:0000313" key="1">
    <source>
        <dbReference type="EMBL" id="JAH49254.1"/>
    </source>
</evidence>
<name>A0A0E9T6H4_ANGAN</name>
<dbReference type="EMBL" id="GBXM01059323">
    <property type="protein sequence ID" value="JAH49254.1"/>
    <property type="molecule type" value="Transcribed_RNA"/>
</dbReference>
<reference evidence="1" key="1">
    <citation type="submission" date="2014-11" db="EMBL/GenBank/DDBJ databases">
        <authorList>
            <person name="Amaro Gonzalez C."/>
        </authorList>
    </citation>
    <scope>NUCLEOTIDE SEQUENCE</scope>
</reference>
<protein>
    <submittedName>
        <fullName evidence="1">Uncharacterized protein</fullName>
    </submittedName>
</protein>
<sequence>MQLTRRGLSLSWG</sequence>
<organism evidence="1">
    <name type="scientific">Anguilla anguilla</name>
    <name type="common">European freshwater eel</name>
    <name type="synonym">Muraena anguilla</name>
    <dbReference type="NCBI Taxonomy" id="7936"/>
    <lineage>
        <taxon>Eukaryota</taxon>
        <taxon>Metazoa</taxon>
        <taxon>Chordata</taxon>
        <taxon>Craniata</taxon>
        <taxon>Vertebrata</taxon>
        <taxon>Euteleostomi</taxon>
        <taxon>Actinopterygii</taxon>
        <taxon>Neopterygii</taxon>
        <taxon>Teleostei</taxon>
        <taxon>Anguilliformes</taxon>
        <taxon>Anguillidae</taxon>
        <taxon>Anguilla</taxon>
    </lineage>
</organism>
<proteinExistence type="predicted"/>